<accession>A0AAD1K0Q1</accession>
<evidence type="ECO:0000313" key="1">
    <source>
        <dbReference type="EMBL" id="BCO07078.1"/>
    </source>
</evidence>
<reference evidence="1 2" key="1">
    <citation type="submission" date="2020-12" db="EMBL/GenBank/DDBJ databases">
        <title>Complete genome sequence of lactococcus lactis subsp. cremoris strain EPSC and strain G3-2.</title>
        <authorList>
            <person name="Kita K."/>
            <person name="Ishikawa S."/>
        </authorList>
    </citation>
    <scope>NUCLEOTIDE SEQUENCE [LARGE SCALE GENOMIC DNA]</scope>
    <source>
        <strain evidence="1 2">EPSC</strain>
    </source>
</reference>
<gene>
    <name evidence="1" type="ORF">LLC_23180</name>
</gene>
<protein>
    <submittedName>
        <fullName evidence="1">Uncharacterized protein</fullName>
    </submittedName>
</protein>
<organism evidence="1 2">
    <name type="scientific">Lactococcus lactis subsp. cremoris</name>
    <name type="common">Streptococcus cremoris</name>
    <dbReference type="NCBI Taxonomy" id="1359"/>
    <lineage>
        <taxon>Bacteria</taxon>
        <taxon>Bacillati</taxon>
        <taxon>Bacillota</taxon>
        <taxon>Bacilli</taxon>
        <taxon>Lactobacillales</taxon>
        <taxon>Streptococcaceae</taxon>
        <taxon>Lactococcus</taxon>
    </lineage>
</organism>
<dbReference type="AlphaFoldDB" id="A0AAD1K0Q1"/>
<name>A0AAD1K0Q1_LACLC</name>
<proteinExistence type="predicted"/>
<dbReference type="EMBL" id="AP024222">
    <property type="protein sequence ID" value="BCO07078.1"/>
    <property type="molecule type" value="Genomic_DNA"/>
</dbReference>
<evidence type="ECO:0000313" key="2">
    <source>
        <dbReference type="Proteomes" id="UP000595253"/>
    </source>
</evidence>
<dbReference type="Proteomes" id="UP000595253">
    <property type="component" value="Chromosome"/>
</dbReference>
<sequence>MMIQTDEVELIIRFYKSNCEFLYSCKERVESLCVLNLNVDEIEYGVGCKTYFYPRPVIVEIRTL</sequence>